<reference evidence="1 2" key="1">
    <citation type="journal article" date="2018" name="PLoS Genet.">
        <title>Population sequencing reveals clonal diversity and ancestral inbreeding in the grapevine cultivar Chardonnay.</title>
        <authorList>
            <person name="Roach M.J."/>
            <person name="Johnson D.L."/>
            <person name="Bohlmann J."/>
            <person name="van Vuuren H.J."/>
            <person name="Jones S.J."/>
            <person name="Pretorius I.S."/>
            <person name="Schmidt S.A."/>
            <person name="Borneman A.R."/>
        </authorList>
    </citation>
    <scope>NUCLEOTIDE SEQUENCE [LARGE SCALE GENOMIC DNA]</scope>
    <source>
        <strain evidence="2">cv. Chardonnay</strain>
        <tissue evidence="1">Leaf</tissue>
    </source>
</reference>
<dbReference type="Proteomes" id="UP000288805">
    <property type="component" value="Unassembled WGS sequence"/>
</dbReference>
<name>A0A438FAS9_VITVI</name>
<gene>
    <name evidence="1" type="ORF">CK203_070502</name>
</gene>
<dbReference type="EMBL" id="QGNW01001068">
    <property type="protein sequence ID" value="RVW57073.1"/>
    <property type="molecule type" value="Genomic_DNA"/>
</dbReference>
<dbReference type="AlphaFoldDB" id="A0A438FAS9"/>
<protein>
    <submittedName>
        <fullName evidence="1">Uncharacterized protein</fullName>
    </submittedName>
</protein>
<accession>A0A438FAS9</accession>
<comment type="caution">
    <text evidence="1">The sequence shown here is derived from an EMBL/GenBank/DDBJ whole genome shotgun (WGS) entry which is preliminary data.</text>
</comment>
<organism evidence="1 2">
    <name type="scientific">Vitis vinifera</name>
    <name type="common">Grape</name>
    <dbReference type="NCBI Taxonomy" id="29760"/>
    <lineage>
        <taxon>Eukaryota</taxon>
        <taxon>Viridiplantae</taxon>
        <taxon>Streptophyta</taxon>
        <taxon>Embryophyta</taxon>
        <taxon>Tracheophyta</taxon>
        <taxon>Spermatophyta</taxon>
        <taxon>Magnoliopsida</taxon>
        <taxon>eudicotyledons</taxon>
        <taxon>Gunneridae</taxon>
        <taxon>Pentapetalae</taxon>
        <taxon>rosids</taxon>
        <taxon>Vitales</taxon>
        <taxon>Vitaceae</taxon>
        <taxon>Viteae</taxon>
        <taxon>Vitis</taxon>
    </lineage>
</organism>
<sequence length="107" mass="12131">MGIFQCHHELSTQLSKQSSNSEVYFRSVASQWLFIQMDEYAYQFSILLVRTQMDMSLQVSAGCQSIRLKPHPVEAYSLEVTTFRVLIAPTTTTSGNPKHSTNNKNQA</sequence>
<proteinExistence type="predicted"/>
<evidence type="ECO:0000313" key="1">
    <source>
        <dbReference type="EMBL" id="RVW57073.1"/>
    </source>
</evidence>
<evidence type="ECO:0000313" key="2">
    <source>
        <dbReference type="Proteomes" id="UP000288805"/>
    </source>
</evidence>